<protein>
    <submittedName>
        <fullName evidence="4">TetR family transcriptional regulator</fullName>
    </submittedName>
</protein>
<evidence type="ECO:0000256" key="2">
    <source>
        <dbReference type="PROSITE-ProRule" id="PRU00335"/>
    </source>
</evidence>
<name>A0A974W5L5_9NOCA</name>
<organism evidence="4 5">
    <name type="scientific">Rhodococcus pseudokoreensis</name>
    <dbReference type="NCBI Taxonomy" id="2811421"/>
    <lineage>
        <taxon>Bacteria</taxon>
        <taxon>Bacillati</taxon>
        <taxon>Actinomycetota</taxon>
        <taxon>Actinomycetes</taxon>
        <taxon>Mycobacteriales</taxon>
        <taxon>Nocardiaceae</taxon>
        <taxon>Rhodococcus</taxon>
    </lineage>
</organism>
<dbReference type="PANTHER" id="PTHR30055:SF237">
    <property type="entry name" value="TRANSCRIPTIONAL REPRESSOR MCE3R"/>
    <property type="match status" value="1"/>
</dbReference>
<dbReference type="Pfam" id="PF17932">
    <property type="entry name" value="TetR_C_24"/>
    <property type="match status" value="1"/>
</dbReference>
<dbReference type="PRINTS" id="PR00455">
    <property type="entry name" value="HTHTETR"/>
</dbReference>
<dbReference type="SUPFAM" id="SSF46689">
    <property type="entry name" value="Homeodomain-like"/>
    <property type="match status" value="1"/>
</dbReference>
<dbReference type="PROSITE" id="PS50977">
    <property type="entry name" value="HTH_TETR_2"/>
    <property type="match status" value="1"/>
</dbReference>
<evidence type="ECO:0000313" key="4">
    <source>
        <dbReference type="EMBL" id="QSE90798.1"/>
    </source>
</evidence>
<evidence type="ECO:0000256" key="1">
    <source>
        <dbReference type="ARBA" id="ARBA00023125"/>
    </source>
</evidence>
<dbReference type="InterPro" id="IPR009057">
    <property type="entry name" value="Homeodomain-like_sf"/>
</dbReference>
<reference evidence="4 5" key="2">
    <citation type="journal article" date="2022" name="Arch. Microbiol.">
        <title>Rhodococcus pseudokoreensis sp. nov. isolated from the rhizosphere of young M26 apple rootstocks.</title>
        <authorList>
            <person name="Kampfer P."/>
            <person name="Glaeser S.P."/>
            <person name="Blom J."/>
            <person name="Wolf J."/>
            <person name="Benning S."/>
            <person name="Schloter M."/>
            <person name="Neumann-Schaal M."/>
        </authorList>
    </citation>
    <scope>NUCLEOTIDE SEQUENCE [LARGE SCALE GENOMIC DNA]</scope>
    <source>
        <strain evidence="4 5">R79</strain>
    </source>
</reference>
<keyword evidence="5" id="KW-1185">Reference proteome</keyword>
<proteinExistence type="predicted"/>
<accession>A0A974W5L5</accession>
<gene>
    <name evidence="4" type="ORF">JWS13_20285</name>
</gene>
<dbReference type="Pfam" id="PF00440">
    <property type="entry name" value="TetR_N"/>
    <property type="match status" value="1"/>
</dbReference>
<dbReference type="InterPro" id="IPR001647">
    <property type="entry name" value="HTH_TetR"/>
</dbReference>
<dbReference type="InterPro" id="IPR041490">
    <property type="entry name" value="KstR2_TetR_C"/>
</dbReference>
<dbReference type="EMBL" id="CP070619">
    <property type="protein sequence ID" value="QSE90798.1"/>
    <property type="molecule type" value="Genomic_DNA"/>
</dbReference>
<evidence type="ECO:0000313" key="5">
    <source>
        <dbReference type="Proteomes" id="UP000662986"/>
    </source>
</evidence>
<dbReference type="InterPro" id="IPR050109">
    <property type="entry name" value="HTH-type_TetR-like_transc_reg"/>
</dbReference>
<evidence type="ECO:0000259" key="3">
    <source>
        <dbReference type="PROSITE" id="PS50977"/>
    </source>
</evidence>
<feature type="DNA-binding region" description="H-T-H motif" evidence="2">
    <location>
        <begin position="19"/>
        <end position="38"/>
    </location>
</feature>
<dbReference type="RefSeq" id="WP_206007220.1">
    <property type="nucleotide sequence ID" value="NZ_CP070619.1"/>
</dbReference>
<feature type="domain" description="HTH tetR-type" evidence="3">
    <location>
        <begin position="1"/>
        <end position="56"/>
    </location>
</feature>
<dbReference type="InterPro" id="IPR036271">
    <property type="entry name" value="Tet_transcr_reg_TetR-rel_C_sf"/>
</dbReference>
<dbReference type="PANTHER" id="PTHR30055">
    <property type="entry name" value="HTH-TYPE TRANSCRIPTIONAL REGULATOR RUTR"/>
    <property type="match status" value="1"/>
</dbReference>
<dbReference type="Gene3D" id="1.10.357.10">
    <property type="entry name" value="Tetracycline Repressor, domain 2"/>
    <property type="match status" value="1"/>
</dbReference>
<keyword evidence="1 2" id="KW-0238">DNA-binding</keyword>
<sequence>MITEVAKTAFAELGYHGLSIRDIAKRTDMSLSALYYYYANKHDLLKSILSEGIDDYRRILDRRLSGAAEGPVAQFDALTSGLIEYRATHQIESRLMLTELRYLEPSAQEELTKPQRDATIKMASVIEAGREMGVFDTPYPDEARRAVWAMCNSIAQWYDPQGELSLDEVVKRCLHCAHSLVGYHGGGNVVASAG</sequence>
<dbReference type="SUPFAM" id="SSF48498">
    <property type="entry name" value="Tetracyclin repressor-like, C-terminal domain"/>
    <property type="match status" value="1"/>
</dbReference>
<dbReference type="Proteomes" id="UP000662986">
    <property type="component" value="Chromosome"/>
</dbReference>
<reference evidence="4 5" key="1">
    <citation type="journal article" date="2021" name="Microbiol. Resour. Announc.">
        <title>Complete Genome Sequences of Two Rhodococcus sp. Strains with Large and Linear Chromosomes, Isolated from Apple Rhizosphere.</title>
        <authorList>
            <person name="Benning S."/>
            <person name="Brugnone N."/>
            <person name="Siani R."/>
            <person name="Kublik S."/>
            <person name="Schloter M."/>
            <person name="Rad V."/>
        </authorList>
    </citation>
    <scope>NUCLEOTIDE SEQUENCE [LARGE SCALE GENOMIC DNA]</scope>
    <source>
        <strain evidence="4 5">R79</strain>
    </source>
</reference>